<dbReference type="Proteomes" id="UP000298049">
    <property type="component" value="Chromosome"/>
</dbReference>
<evidence type="ECO:0000313" key="2">
    <source>
        <dbReference type="Proteomes" id="UP000298049"/>
    </source>
</evidence>
<gene>
    <name evidence="1" type="ORF">soil367_02040</name>
</gene>
<reference evidence="1 2" key="1">
    <citation type="submission" date="2018-07" db="EMBL/GenBank/DDBJ databases">
        <title>Marsedoiliclastica nanhaica gen. nov. sp. nov., a novel marine hydrocarbonoclastic bacterium isolated from an in-situ enriched hydrocarbon-degrading consortium in deep-sea sediment.</title>
        <authorList>
            <person name="Dong C."/>
            <person name="Ma T."/>
            <person name="Liu R."/>
            <person name="Shao Z."/>
        </authorList>
    </citation>
    <scope>NUCLEOTIDE SEQUENCE [LARGE SCALE GENOMIC DNA]</scope>
    <source>
        <strain evidence="2">soil36-7</strain>
    </source>
</reference>
<dbReference type="EMBL" id="CP031093">
    <property type="protein sequence ID" value="QCF24833.1"/>
    <property type="molecule type" value="Genomic_DNA"/>
</dbReference>
<dbReference type="RefSeq" id="WP_136546433.1">
    <property type="nucleotide sequence ID" value="NZ_CP031093.1"/>
</dbReference>
<accession>A0A4P7XE67</accession>
<keyword evidence="2" id="KW-1185">Reference proteome</keyword>
<dbReference type="OrthoDB" id="7062683at2"/>
<organism evidence="1 2">
    <name type="scientific">Hydrocarboniclastica marina</name>
    <dbReference type="NCBI Taxonomy" id="2259620"/>
    <lineage>
        <taxon>Bacteria</taxon>
        <taxon>Pseudomonadati</taxon>
        <taxon>Pseudomonadota</taxon>
        <taxon>Gammaproteobacteria</taxon>
        <taxon>Alteromonadales</taxon>
        <taxon>Alteromonadaceae</taxon>
        <taxon>Hydrocarboniclastica</taxon>
    </lineage>
</organism>
<dbReference type="AlphaFoldDB" id="A0A4P7XE67"/>
<proteinExistence type="predicted"/>
<protein>
    <submittedName>
        <fullName evidence="1">Uncharacterized protein</fullName>
    </submittedName>
</protein>
<name>A0A4P7XE67_9ALTE</name>
<evidence type="ECO:0000313" key="1">
    <source>
        <dbReference type="EMBL" id="QCF24833.1"/>
    </source>
</evidence>
<dbReference type="KEGG" id="hmi:soil367_02040"/>
<sequence length="151" mass="17549">MRREAVVENIELNPLGEFRMGCDAYGMTIRTNFGEIETFRDVPVMIGQTDHSKFVEQSSCKGYLLIEGAFATYIVDIKDQTISVYRATVRGLNNEWCDENPIYGTDTRHVKGFTRHYHLQFPFVAKERFHKVFGDYEALRRRQIQEATDAL</sequence>